<sequence>MKLKSNIYHLKSNAGIAALMTIVIISAATLIIAFSASLLGIGELDIGYTSERGAEALSVADGCFEETLRRIRLDTGYKVDESEFVLTVENGYCTISVTSVGGRTITVQGTSDEFNKTIEAVVTIMNGNELSITSWEEKTN</sequence>
<accession>A0A2M6WHA2</accession>
<keyword evidence="1" id="KW-1133">Transmembrane helix</keyword>
<protein>
    <recommendedName>
        <fullName evidence="4">Type 4 fimbrial biogenesis protein PilX N-terminal domain-containing protein</fullName>
    </recommendedName>
</protein>
<name>A0A2M6WHA2_9BACT</name>
<dbReference type="AlphaFoldDB" id="A0A2M6WHA2"/>
<proteinExistence type="predicted"/>
<organism evidence="2 3">
    <name type="scientific">Candidatus Harrisonbacteria bacterium CG10_big_fil_rev_8_21_14_0_10_42_17</name>
    <dbReference type="NCBI Taxonomy" id="1974584"/>
    <lineage>
        <taxon>Bacteria</taxon>
        <taxon>Candidatus Harrisoniibacteriota</taxon>
    </lineage>
</organism>
<evidence type="ECO:0000313" key="2">
    <source>
        <dbReference type="EMBL" id="PIT92171.1"/>
    </source>
</evidence>
<keyword evidence="1" id="KW-0812">Transmembrane</keyword>
<dbReference type="Proteomes" id="UP000228635">
    <property type="component" value="Unassembled WGS sequence"/>
</dbReference>
<gene>
    <name evidence="2" type="ORF">COU08_03750</name>
</gene>
<comment type="caution">
    <text evidence="2">The sequence shown here is derived from an EMBL/GenBank/DDBJ whole genome shotgun (WGS) entry which is preliminary data.</text>
</comment>
<dbReference type="EMBL" id="PFBA01000032">
    <property type="protein sequence ID" value="PIT92171.1"/>
    <property type="molecule type" value="Genomic_DNA"/>
</dbReference>
<evidence type="ECO:0000256" key="1">
    <source>
        <dbReference type="SAM" id="Phobius"/>
    </source>
</evidence>
<reference evidence="3" key="1">
    <citation type="submission" date="2017-09" db="EMBL/GenBank/DDBJ databases">
        <title>Depth-based differentiation of microbial function through sediment-hosted aquifers and enrichment of novel symbionts in the deep terrestrial subsurface.</title>
        <authorList>
            <person name="Probst A.J."/>
            <person name="Ladd B."/>
            <person name="Jarett J.K."/>
            <person name="Geller-Mcgrath D.E."/>
            <person name="Sieber C.M.K."/>
            <person name="Emerson J.B."/>
            <person name="Anantharaman K."/>
            <person name="Thomas B.C."/>
            <person name="Malmstrom R."/>
            <person name="Stieglmeier M."/>
            <person name="Klingl A."/>
            <person name="Woyke T."/>
            <person name="Ryan C.M."/>
            <person name="Banfield J.F."/>
        </authorList>
    </citation>
    <scope>NUCLEOTIDE SEQUENCE [LARGE SCALE GENOMIC DNA]</scope>
</reference>
<keyword evidence="1" id="KW-0472">Membrane</keyword>
<evidence type="ECO:0000313" key="3">
    <source>
        <dbReference type="Proteomes" id="UP000228635"/>
    </source>
</evidence>
<evidence type="ECO:0008006" key="4">
    <source>
        <dbReference type="Google" id="ProtNLM"/>
    </source>
</evidence>
<feature type="transmembrane region" description="Helical" evidence="1">
    <location>
        <begin position="12"/>
        <end position="34"/>
    </location>
</feature>